<reference evidence="13" key="1">
    <citation type="submission" date="2022-12" db="EMBL/GenBank/DDBJ databases">
        <authorList>
            <person name="Petersen C."/>
        </authorList>
    </citation>
    <scope>NUCLEOTIDE SEQUENCE</scope>
    <source>
        <strain evidence="13">IBT 29677</strain>
    </source>
</reference>
<protein>
    <recommendedName>
        <fullName evidence="12">SP-RING-type domain-containing protein</fullName>
    </recommendedName>
</protein>
<dbReference type="GO" id="GO:0016925">
    <property type="term" value="P:protein sumoylation"/>
    <property type="evidence" value="ECO:0007669"/>
    <property type="project" value="TreeGrafter"/>
</dbReference>
<evidence type="ECO:0000313" key="14">
    <source>
        <dbReference type="Proteomes" id="UP001147747"/>
    </source>
</evidence>
<dbReference type="Pfam" id="PF11789">
    <property type="entry name" value="zf-Nse"/>
    <property type="match status" value="1"/>
</dbReference>
<keyword evidence="7" id="KW-0833">Ubl conjugation pathway</keyword>
<evidence type="ECO:0000256" key="2">
    <source>
        <dbReference type="ARBA" id="ARBA00004718"/>
    </source>
</evidence>
<keyword evidence="14" id="KW-1185">Reference proteome</keyword>
<feature type="compositionally biased region" description="Basic and acidic residues" evidence="11">
    <location>
        <begin position="204"/>
        <end position="213"/>
    </location>
</feature>
<evidence type="ECO:0000256" key="7">
    <source>
        <dbReference type="ARBA" id="ARBA00022786"/>
    </source>
</evidence>
<gene>
    <name evidence="13" type="ORF">N7509_010339</name>
</gene>
<evidence type="ECO:0000256" key="10">
    <source>
        <dbReference type="PROSITE-ProRule" id="PRU00452"/>
    </source>
</evidence>
<comment type="similarity">
    <text evidence="3">Belongs to the NSE2 family.</text>
</comment>
<dbReference type="GO" id="GO:0030915">
    <property type="term" value="C:Smc5-Smc6 complex"/>
    <property type="evidence" value="ECO:0007669"/>
    <property type="project" value="InterPro"/>
</dbReference>
<dbReference type="RefSeq" id="XP_056485596.1">
    <property type="nucleotide sequence ID" value="XM_056634976.1"/>
</dbReference>
<dbReference type="SUPFAM" id="SSF57850">
    <property type="entry name" value="RING/U-box"/>
    <property type="match status" value="1"/>
</dbReference>
<dbReference type="GO" id="GO:0008270">
    <property type="term" value="F:zinc ion binding"/>
    <property type="evidence" value="ECO:0007669"/>
    <property type="project" value="UniProtKB-KW"/>
</dbReference>
<feature type="region of interest" description="Disordered" evidence="11">
    <location>
        <begin position="95"/>
        <end position="114"/>
    </location>
</feature>
<organism evidence="13 14">
    <name type="scientific">Penicillium cosmopolitanum</name>
    <dbReference type="NCBI Taxonomy" id="1131564"/>
    <lineage>
        <taxon>Eukaryota</taxon>
        <taxon>Fungi</taxon>
        <taxon>Dikarya</taxon>
        <taxon>Ascomycota</taxon>
        <taxon>Pezizomycotina</taxon>
        <taxon>Eurotiomycetes</taxon>
        <taxon>Eurotiomycetidae</taxon>
        <taxon>Eurotiales</taxon>
        <taxon>Aspergillaceae</taxon>
        <taxon>Penicillium</taxon>
    </lineage>
</organism>
<dbReference type="AlphaFoldDB" id="A0A9X0B4G4"/>
<evidence type="ECO:0000256" key="1">
    <source>
        <dbReference type="ARBA" id="ARBA00004123"/>
    </source>
</evidence>
<feature type="compositionally biased region" description="Acidic residues" evidence="11">
    <location>
        <begin position="188"/>
        <end position="203"/>
    </location>
</feature>
<dbReference type="InterPro" id="IPR004181">
    <property type="entry name" value="Znf_MIZ"/>
</dbReference>
<feature type="region of interest" description="Disordered" evidence="11">
    <location>
        <begin position="1"/>
        <end position="45"/>
    </location>
</feature>
<feature type="compositionally biased region" description="Basic and acidic residues" evidence="11">
    <location>
        <begin position="448"/>
        <end position="468"/>
    </location>
</feature>
<reference evidence="13" key="2">
    <citation type="journal article" date="2023" name="IMA Fungus">
        <title>Comparative genomic study of the Penicillium genus elucidates a diverse pangenome and 15 lateral gene transfer events.</title>
        <authorList>
            <person name="Petersen C."/>
            <person name="Sorensen T."/>
            <person name="Nielsen M.R."/>
            <person name="Sondergaard T.E."/>
            <person name="Sorensen J.L."/>
            <person name="Fitzpatrick D.A."/>
            <person name="Frisvad J.C."/>
            <person name="Nielsen K.L."/>
        </authorList>
    </citation>
    <scope>NUCLEOTIDE SEQUENCE</scope>
    <source>
        <strain evidence="13">IBT 29677</strain>
    </source>
</reference>
<feature type="compositionally biased region" description="Polar residues" evidence="11">
    <location>
        <begin position="1"/>
        <end position="15"/>
    </location>
</feature>
<evidence type="ECO:0000256" key="6">
    <source>
        <dbReference type="ARBA" id="ARBA00022771"/>
    </source>
</evidence>
<feature type="domain" description="SP-RING-type" evidence="12">
    <location>
        <begin position="309"/>
        <end position="402"/>
    </location>
</feature>
<proteinExistence type="inferred from homology"/>
<keyword evidence="6 10" id="KW-0863">Zinc-finger</keyword>
<feature type="compositionally biased region" description="Acidic residues" evidence="11">
    <location>
        <begin position="432"/>
        <end position="447"/>
    </location>
</feature>
<dbReference type="GO" id="GO:0005634">
    <property type="term" value="C:nucleus"/>
    <property type="evidence" value="ECO:0007669"/>
    <property type="project" value="UniProtKB-SubCell"/>
</dbReference>
<accession>A0A9X0B4G4</accession>
<evidence type="ECO:0000256" key="4">
    <source>
        <dbReference type="ARBA" id="ARBA00022679"/>
    </source>
</evidence>
<dbReference type="OrthoDB" id="756301at2759"/>
<dbReference type="CDD" id="cd16651">
    <property type="entry name" value="SPL-RING_NSE2"/>
    <property type="match status" value="1"/>
</dbReference>
<dbReference type="GO" id="GO:0000724">
    <property type="term" value="P:double-strand break repair via homologous recombination"/>
    <property type="evidence" value="ECO:0007669"/>
    <property type="project" value="InterPro"/>
</dbReference>
<keyword evidence="8" id="KW-0862">Zinc</keyword>
<feature type="compositionally biased region" description="Basic and acidic residues" evidence="11">
    <location>
        <begin position="95"/>
        <end position="105"/>
    </location>
</feature>
<evidence type="ECO:0000256" key="3">
    <source>
        <dbReference type="ARBA" id="ARBA00008212"/>
    </source>
</evidence>
<evidence type="ECO:0000256" key="8">
    <source>
        <dbReference type="ARBA" id="ARBA00022833"/>
    </source>
</evidence>
<dbReference type="InterPro" id="IPR026846">
    <property type="entry name" value="Nse2(Mms21)"/>
</dbReference>
<dbReference type="GeneID" id="81373956"/>
<dbReference type="PANTHER" id="PTHR21330:SF1">
    <property type="entry name" value="E3 SUMO-PROTEIN LIGASE NSE2"/>
    <property type="match status" value="1"/>
</dbReference>
<evidence type="ECO:0000313" key="13">
    <source>
        <dbReference type="EMBL" id="KAJ5387798.1"/>
    </source>
</evidence>
<keyword evidence="9" id="KW-0539">Nucleus</keyword>
<dbReference type="PANTHER" id="PTHR21330">
    <property type="entry name" value="E3 SUMO-PROTEIN LIGASE NSE2"/>
    <property type="match status" value="1"/>
</dbReference>
<evidence type="ECO:0000256" key="5">
    <source>
        <dbReference type="ARBA" id="ARBA00022723"/>
    </source>
</evidence>
<evidence type="ECO:0000256" key="11">
    <source>
        <dbReference type="SAM" id="MobiDB-lite"/>
    </source>
</evidence>
<keyword evidence="5" id="KW-0479">Metal-binding</keyword>
<sequence length="487" mass="54878">MLSTPARQRSTVSQSRPPPSARGSGTPRTSTIPDLPPYEAPEAPLTAECQRQLNSLLQSKQLHEVKTHIQHAAARLTDSVGEINERLCDARSRYETNKERKRSANEEIESGDENEELQLLAEKERQVDDVTGRMEVQMRQIIDSENRLSELTESVRSIEREEAEAQTAALGVRQTRGQRRMRRQQRDGDEEGEEDLEDEDYEGTPEREIRERNAQNPPSQRLEDKLVNGAQEWDGLSLTERYARNNNYIGFYRMVHDSKFPGDEVPPMPASSTWFSHLEDPNGENGPSDGNSSRQNMRTRNRREPSPADSDDIAIQRERISLKCPLTLLPFQDPVTSTKCPHSFEREAITDMIARSGRYAPDASRPGRRLRAVKCPVCSNLLTNEDLRTDPVLLRKVRRAEELEKREADDDGMGESGREGGANEVTLGSDAESSDEDGDGMEVDGDSESDRTRIKSEPAARIKREREGTMIPHASQQVEAISSDDSE</sequence>
<dbReference type="Proteomes" id="UP001147747">
    <property type="component" value="Unassembled WGS sequence"/>
</dbReference>
<dbReference type="EMBL" id="JAPZBU010000009">
    <property type="protein sequence ID" value="KAJ5387798.1"/>
    <property type="molecule type" value="Genomic_DNA"/>
</dbReference>
<dbReference type="Gene3D" id="3.30.40.10">
    <property type="entry name" value="Zinc/RING finger domain, C3HC4 (zinc finger)"/>
    <property type="match status" value="1"/>
</dbReference>
<feature type="region of interest" description="Disordered" evidence="11">
    <location>
        <begin position="403"/>
        <end position="487"/>
    </location>
</feature>
<comment type="pathway">
    <text evidence="2">Protein modification; protein sumoylation.</text>
</comment>
<dbReference type="GO" id="GO:0061665">
    <property type="term" value="F:SUMO ligase activity"/>
    <property type="evidence" value="ECO:0007669"/>
    <property type="project" value="TreeGrafter"/>
</dbReference>
<name>A0A9X0B4G4_9EURO</name>
<comment type="subcellular location">
    <subcellularLocation>
        <location evidence="1">Nucleus</location>
    </subcellularLocation>
</comment>
<evidence type="ECO:0000256" key="9">
    <source>
        <dbReference type="ARBA" id="ARBA00023242"/>
    </source>
</evidence>
<feature type="region of interest" description="Disordered" evidence="11">
    <location>
        <begin position="271"/>
        <end position="314"/>
    </location>
</feature>
<evidence type="ECO:0000259" key="12">
    <source>
        <dbReference type="PROSITE" id="PS51044"/>
    </source>
</evidence>
<feature type="compositionally biased region" description="Polar residues" evidence="11">
    <location>
        <begin position="288"/>
        <end position="298"/>
    </location>
</feature>
<keyword evidence="4" id="KW-0808">Transferase</keyword>
<comment type="caution">
    <text evidence="13">The sequence shown here is derived from an EMBL/GenBank/DDBJ whole genome shotgun (WGS) entry which is preliminary data.</text>
</comment>
<dbReference type="InterPro" id="IPR013083">
    <property type="entry name" value="Znf_RING/FYVE/PHD"/>
</dbReference>
<feature type="region of interest" description="Disordered" evidence="11">
    <location>
        <begin position="160"/>
        <end position="224"/>
    </location>
</feature>
<dbReference type="PROSITE" id="PS51044">
    <property type="entry name" value="ZF_SP_RING"/>
    <property type="match status" value="1"/>
</dbReference>